<dbReference type="InterPro" id="IPR001041">
    <property type="entry name" value="2Fe-2S_ferredoxin-type"/>
</dbReference>
<dbReference type="Gene3D" id="3.10.20.440">
    <property type="entry name" value="2Fe-2S iron-sulphur cluster binding domain, sarcosine oxidase, alpha subunit, N-terminal domain"/>
    <property type="match status" value="1"/>
</dbReference>
<organism evidence="3 4">
    <name type="scientific">Ktedonobacter robiniae</name>
    <dbReference type="NCBI Taxonomy" id="2778365"/>
    <lineage>
        <taxon>Bacteria</taxon>
        <taxon>Bacillati</taxon>
        <taxon>Chloroflexota</taxon>
        <taxon>Ktedonobacteria</taxon>
        <taxon>Ktedonobacterales</taxon>
        <taxon>Ktedonobacteraceae</taxon>
        <taxon>Ktedonobacter</taxon>
    </lineage>
</organism>
<gene>
    <name evidence="3" type="ORF">KSB_38900</name>
</gene>
<dbReference type="RefSeq" id="WP_201372005.1">
    <property type="nucleotide sequence ID" value="NZ_BNJG01000001.1"/>
</dbReference>
<dbReference type="Pfam" id="PF13510">
    <property type="entry name" value="Fer2_4"/>
    <property type="match status" value="1"/>
</dbReference>
<evidence type="ECO:0000256" key="1">
    <source>
        <dbReference type="ARBA" id="ARBA00023002"/>
    </source>
</evidence>
<evidence type="ECO:0000313" key="4">
    <source>
        <dbReference type="Proteomes" id="UP000654345"/>
    </source>
</evidence>
<name>A0ABQ3USI8_9CHLR</name>
<dbReference type="Proteomes" id="UP000654345">
    <property type="component" value="Unassembled WGS sequence"/>
</dbReference>
<keyword evidence="1" id="KW-0560">Oxidoreductase</keyword>
<comment type="caution">
    <text evidence="3">The sequence shown here is derived from an EMBL/GenBank/DDBJ whole genome shotgun (WGS) entry which is preliminary data.</text>
</comment>
<dbReference type="InterPro" id="IPR042204">
    <property type="entry name" value="2Fe-2S-bd_N"/>
</dbReference>
<keyword evidence="4" id="KW-1185">Reference proteome</keyword>
<sequence length="87" mass="9492">MTDTQLMHHHVQLTINGQAIRVPAGSTVAAAIARLPIEAYRHSVQGEARAPLCGMGICYECRVTINQREHTLSCQTLCEEGMVVTTT</sequence>
<feature type="domain" description="2Fe-2S ferredoxin-type" evidence="2">
    <location>
        <begin position="9"/>
        <end position="87"/>
    </location>
</feature>
<evidence type="ECO:0000259" key="2">
    <source>
        <dbReference type="PROSITE" id="PS51085"/>
    </source>
</evidence>
<dbReference type="InterPro" id="IPR036010">
    <property type="entry name" value="2Fe-2S_ferredoxin-like_sf"/>
</dbReference>
<protein>
    <submittedName>
        <fullName evidence="3">(2Fe-2S)-binding protein</fullName>
    </submittedName>
</protein>
<dbReference type="EMBL" id="BNJG01000001">
    <property type="protein sequence ID" value="GHO55415.1"/>
    <property type="molecule type" value="Genomic_DNA"/>
</dbReference>
<evidence type="ECO:0000313" key="3">
    <source>
        <dbReference type="EMBL" id="GHO55415.1"/>
    </source>
</evidence>
<dbReference type="SUPFAM" id="SSF54292">
    <property type="entry name" value="2Fe-2S ferredoxin-like"/>
    <property type="match status" value="1"/>
</dbReference>
<proteinExistence type="predicted"/>
<dbReference type="PROSITE" id="PS51085">
    <property type="entry name" value="2FE2S_FER_2"/>
    <property type="match status" value="1"/>
</dbReference>
<reference evidence="3 4" key="1">
    <citation type="journal article" date="2021" name="Int. J. Syst. Evol. Microbiol.">
        <title>Reticulibacter mediterranei gen. nov., sp. nov., within the new family Reticulibacteraceae fam. nov., and Ktedonospora formicarum gen. nov., sp. nov., Ktedonobacter robiniae sp. nov., Dictyobacter formicarum sp. nov. and Dictyobacter arantiisoli sp. nov., belonging to the class Ktedonobacteria.</title>
        <authorList>
            <person name="Yabe S."/>
            <person name="Zheng Y."/>
            <person name="Wang C.M."/>
            <person name="Sakai Y."/>
            <person name="Abe K."/>
            <person name="Yokota A."/>
            <person name="Donadio S."/>
            <person name="Cavaletti L."/>
            <person name="Monciardini P."/>
        </authorList>
    </citation>
    <scope>NUCLEOTIDE SEQUENCE [LARGE SCALE GENOMIC DNA]</scope>
    <source>
        <strain evidence="3 4">SOSP1-30</strain>
    </source>
</reference>
<accession>A0ABQ3USI8</accession>